<evidence type="ECO:0000313" key="3">
    <source>
        <dbReference type="EMBL" id="MBC2664481.1"/>
    </source>
</evidence>
<accession>A0A7X1KKE9</accession>
<gene>
    <name evidence="3" type="ORF">H7F51_02990</name>
</gene>
<dbReference type="Pfam" id="PF01298">
    <property type="entry name" value="TbpB_B_D"/>
    <property type="match status" value="1"/>
</dbReference>
<feature type="domain" description="Transferrin-binding protein B C-lobe/N-lobe beta-barrel" evidence="2">
    <location>
        <begin position="194"/>
        <end position="299"/>
    </location>
</feature>
<dbReference type="AlphaFoldDB" id="A0A7X1KKE9"/>
<dbReference type="Gene3D" id="2.40.160.90">
    <property type="match status" value="1"/>
</dbReference>
<reference evidence="3 4" key="1">
    <citation type="submission" date="2020-08" db="EMBL/GenBank/DDBJ databases">
        <title>The genome sequence of type strain Novosphingobium flavum NBRC 111647.</title>
        <authorList>
            <person name="Liu Y."/>
        </authorList>
    </citation>
    <scope>NUCLEOTIDE SEQUENCE [LARGE SCALE GENOMIC DNA]</scope>
    <source>
        <strain evidence="3 4">NBRC 111647</strain>
    </source>
</reference>
<feature type="chain" id="PRO_5030585784" evidence="1">
    <location>
        <begin position="25"/>
        <end position="300"/>
    </location>
</feature>
<organism evidence="3 4">
    <name type="scientific">Novosphingobium flavum</name>
    <dbReference type="NCBI Taxonomy" id="1778672"/>
    <lineage>
        <taxon>Bacteria</taxon>
        <taxon>Pseudomonadati</taxon>
        <taxon>Pseudomonadota</taxon>
        <taxon>Alphaproteobacteria</taxon>
        <taxon>Sphingomonadales</taxon>
        <taxon>Sphingomonadaceae</taxon>
        <taxon>Novosphingobium</taxon>
    </lineage>
</organism>
<protein>
    <submittedName>
        <fullName evidence="3">Transferrin-binding protein-like solute binding protein</fullName>
    </submittedName>
</protein>
<dbReference type="Proteomes" id="UP000566813">
    <property type="component" value="Unassembled WGS sequence"/>
</dbReference>
<evidence type="ECO:0000259" key="2">
    <source>
        <dbReference type="Pfam" id="PF01298"/>
    </source>
</evidence>
<evidence type="ECO:0000313" key="4">
    <source>
        <dbReference type="Proteomes" id="UP000566813"/>
    </source>
</evidence>
<proteinExistence type="predicted"/>
<sequence length="300" mass="30493">MTQIDASIGRIACSAIATCSMALAACGEGGGTIASASMPIAAPQVPASAPPAAVRPSQTSGTYLAISTQPGQLTITVDKATGTYSLTSTDPTILPVNQASLTQVHSGSGLQGTTLPSGDRVKSYLWLWQIGSAQHVDMGEWLYQVLAPAPDDTEKKTVLTYFVFGDRTPAADMPLTGRATYSRVATNLACDCYATINLSADFGAGSIATTLAAVGQMFDGRDHDLQASGQGSISTTGTFGLGLAGTSKAAVTSGGTETLAVNGRMDGAFFGPKAGEIGGAFALQTPQGDRFFGTFAGAKD</sequence>
<dbReference type="SUPFAM" id="SSF56925">
    <property type="entry name" value="OMPA-like"/>
    <property type="match status" value="1"/>
</dbReference>
<name>A0A7X1KKE9_9SPHN</name>
<keyword evidence="4" id="KW-1185">Reference proteome</keyword>
<evidence type="ECO:0000256" key="1">
    <source>
        <dbReference type="SAM" id="SignalP"/>
    </source>
</evidence>
<dbReference type="EMBL" id="JACLAW010000002">
    <property type="protein sequence ID" value="MBC2664481.1"/>
    <property type="molecule type" value="Genomic_DNA"/>
</dbReference>
<feature type="signal peptide" evidence="1">
    <location>
        <begin position="1"/>
        <end position="24"/>
    </location>
</feature>
<dbReference type="InterPro" id="IPR001677">
    <property type="entry name" value="TbpB_B_D"/>
</dbReference>
<dbReference type="InterPro" id="IPR011250">
    <property type="entry name" value="OMP/PagP_B-barrel"/>
</dbReference>
<keyword evidence="1" id="KW-0732">Signal</keyword>
<dbReference type="RefSeq" id="WP_185662729.1">
    <property type="nucleotide sequence ID" value="NZ_JACLAW010000002.1"/>
</dbReference>
<comment type="caution">
    <text evidence="3">The sequence shown here is derived from an EMBL/GenBank/DDBJ whole genome shotgun (WGS) entry which is preliminary data.</text>
</comment>